<protein>
    <recommendedName>
        <fullName evidence="1">AB hydrolase-1 domain-containing protein</fullName>
    </recommendedName>
</protein>
<name>A0A1S6J0Q6_9FIRM</name>
<reference evidence="2 3" key="1">
    <citation type="journal article" date="2016" name="Int. J. Syst. Evol. Microbiol.">
        <title>Desulfotomaculum ferrireducens sp. nov., a moderately thermophilic sulfate-reducing and dissimilatory Fe(III)-reducing bacterium isolated from compost.</title>
        <authorList>
            <person name="Yang G."/>
            <person name="Guo J."/>
            <person name="Zhuang L."/>
            <person name="Yuan Y."/>
            <person name="Zhou S."/>
        </authorList>
    </citation>
    <scope>NUCLEOTIDE SEQUENCE [LARGE SCALE GENOMIC DNA]</scope>
    <source>
        <strain evidence="2 3">GSS09</strain>
    </source>
</reference>
<dbReference type="PANTHER" id="PTHR43798">
    <property type="entry name" value="MONOACYLGLYCEROL LIPASE"/>
    <property type="match status" value="1"/>
</dbReference>
<dbReference type="OrthoDB" id="9776303at2"/>
<dbReference type="PANTHER" id="PTHR43798:SF33">
    <property type="entry name" value="HYDROLASE, PUTATIVE (AFU_ORTHOLOGUE AFUA_2G14860)-RELATED"/>
    <property type="match status" value="1"/>
</dbReference>
<proteinExistence type="predicted"/>
<dbReference type="RefSeq" id="WP_159438662.1">
    <property type="nucleotide sequence ID" value="NZ_CP019698.1"/>
</dbReference>
<gene>
    <name evidence="2" type="ORF">B0537_12850</name>
</gene>
<evidence type="ECO:0000259" key="1">
    <source>
        <dbReference type="Pfam" id="PF12697"/>
    </source>
</evidence>
<dbReference type="AlphaFoldDB" id="A0A1S6J0Q6"/>
<dbReference type="KEGG" id="dfg:B0537_12850"/>
<dbReference type="InterPro" id="IPR000073">
    <property type="entry name" value="AB_hydrolase_1"/>
</dbReference>
<dbReference type="EMBL" id="CP019698">
    <property type="protein sequence ID" value="AQS60612.1"/>
    <property type="molecule type" value="Genomic_DNA"/>
</dbReference>
<sequence>MSVLVGGVENVPGLIHHHLKVSGGSISVYEAGPKEKPVVVLLHGAMYDEARFTWDQMFPFLSKYYHVFAFDTPRHGKSRPWEGNLDHTRLMDILHGTFNSLMLERFSLVGLSMGGGLSIEYASLQPKRVVSMVLFEPGGLGDRVDWQFITWLYIKTPGMLRILSKKYVRSSHESIRKMLDSLFMGGNKPTDPDRLVSILKDEIKGKHDYGENDLDDWQLNAIGPFRLKWNLLDRIPLIKCPTLWLRGAESVLVKQQEMERAVRLAVQGGAEASLEIINNAGHLLPLEQPEKANMAVKAFLDKTMAKNC</sequence>
<organism evidence="2 3">
    <name type="scientific">Desulforamulus ferrireducens</name>
    <dbReference type="NCBI Taxonomy" id="1833852"/>
    <lineage>
        <taxon>Bacteria</taxon>
        <taxon>Bacillati</taxon>
        <taxon>Bacillota</taxon>
        <taxon>Clostridia</taxon>
        <taxon>Eubacteriales</taxon>
        <taxon>Peptococcaceae</taxon>
        <taxon>Desulforamulus</taxon>
    </lineage>
</organism>
<dbReference type="InterPro" id="IPR029058">
    <property type="entry name" value="AB_hydrolase_fold"/>
</dbReference>
<dbReference type="GO" id="GO:0016020">
    <property type="term" value="C:membrane"/>
    <property type="evidence" value="ECO:0007669"/>
    <property type="project" value="TreeGrafter"/>
</dbReference>
<keyword evidence="3" id="KW-1185">Reference proteome</keyword>
<dbReference type="InterPro" id="IPR050266">
    <property type="entry name" value="AB_hydrolase_sf"/>
</dbReference>
<evidence type="ECO:0000313" key="3">
    <source>
        <dbReference type="Proteomes" id="UP000189464"/>
    </source>
</evidence>
<dbReference type="GO" id="GO:0047372">
    <property type="term" value="F:monoacylglycerol lipase activity"/>
    <property type="evidence" value="ECO:0007669"/>
    <property type="project" value="TreeGrafter"/>
</dbReference>
<dbReference type="GO" id="GO:0046464">
    <property type="term" value="P:acylglycerol catabolic process"/>
    <property type="evidence" value="ECO:0007669"/>
    <property type="project" value="TreeGrafter"/>
</dbReference>
<dbReference type="SUPFAM" id="SSF53474">
    <property type="entry name" value="alpha/beta-Hydrolases"/>
    <property type="match status" value="1"/>
</dbReference>
<evidence type="ECO:0000313" key="2">
    <source>
        <dbReference type="EMBL" id="AQS60612.1"/>
    </source>
</evidence>
<dbReference type="Pfam" id="PF12697">
    <property type="entry name" value="Abhydrolase_6"/>
    <property type="match status" value="1"/>
</dbReference>
<feature type="domain" description="AB hydrolase-1" evidence="1">
    <location>
        <begin position="39"/>
        <end position="291"/>
    </location>
</feature>
<accession>A0A1S6J0Q6</accession>
<dbReference type="STRING" id="1833852.B0537_12850"/>
<dbReference type="PRINTS" id="PR00111">
    <property type="entry name" value="ABHYDROLASE"/>
</dbReference>
<dbReference type="Gene3D" id="3.40.50.1820">
    <property type="entry name" value="alpha/beta hydrolase"/>
    <property type="match status" value="1"/>
</dbReference>
<dbReference type="Proteomes" id="UP000189464">
    <property type="component" value="Chromosome"/>
</dbReference>